<dbReference type="Proteomes" id="UP001500897">
    <property type="component" value="Unassembled WGS sequence"/>
</dbReference>
<feature type="region of interest" description="Disordered" evidence="8">
    <location>
        <begin position="1"/>
        <end position="77"/>
    </location>
</feature>
<feature type="transmembrane region" description="Helical" evidence="9">
    <location>
        <begin position="110"/>
        <end position="128"/>
    </location>
</feature>
<dbReference type="RefSeq" id="WP_344551907.1">
    <property type="nucleotide sequence ID" value="NZ_BAAANS010000012.1"/>
</dbReference>
<feature type="transmembrane region" description="Helical" evidence="9">
    <location>
        <begin position="312"/>
        <end position="330"/>
    </location>
</feature>
<keyword evidence="7 9" id="KW-0472">Membrane</keyword>
<feature type="transmembrane region" description="Helical" evidence="9">
    <location>
        <begin position="183"/>
        <end position="207"/>
    </location>
</feature>
<evidence type="ECO:0000256" key="6">
    <source>
        <dbReference type="ARBA" id="ARBA00022989"/>
    </source>
</evidence>
<comment type="subcellular location">
    <subcellularLocation>
        <location evidence="1">Cell membrane</location>
        <topology evidence="1">Multi-pass membrane protein</topology>
    </subcellularLocation>
</comment>
<evidence type="ECO:0000256" key="5">
    <source>
        <dbReference type="ARBA" id="ARBA00022692"/>
    </source>
</evidence>
<feature type="domain" description="Putative mannosyltransferase YkcA/B-like C-terminal" evidence="11">
    <location>
        <begin position="721"/>
        <end position="810"/>
    </location>
</feature>
<feature type="transmembrane region" description="Helical" evidence="9">
    <location>
        <begin position="460"/>
        <end position="480"/>
    </location>
</feature>
<reference evidence="12 13" key="1">
    <citation type="journal article" date="2019" name="Int. J. Syst. Evol. Microbiol.">
        <title>The Global Catalogue of Microorganisms (GCM) 10K type strain sequencing project: providing services to taxonomists for standard genome sequencing and annotation.</title>
        <authorList>
            <consortium name="The Broad Institute Genomics Platform"/>
            <consortium name="The Broad Institute Genome Sequencing Center for Infectious Disease"/>
            <person name="Wu L."/>
            <person name="Ma J."/>
        </authorList>
    </citation>
    <scope>NUCLEOTIDE SEQUENCE [LARGE SCALE GENOMIC DNA]</scope>
    <source>
        <strain evidence="12 13">JCM 14559</strain>
    </source>
</reference>
<keyword evidence="3" id="KW-0328">Glycosyltransferase</keyword>
<organism evidence="12 13">
    <name type="scientific">Kitasatospora saccharophila</name>
    <dbReference type="NCBI Taxonomy" id="407973"/>
    <lineage>
        <taxon>Bacteria</taxon>
        <taxon>Bacillati</taxon>
        <taxon>Actinomycetota</taxon>
        <taxon>Actinomycetes</taxon>
        <taxon>Kitasatosporales</taxon>
        <taxon>Streptomycetaceae</taxon>
        <taxon>Kitasatospora</taxon>
    </lineage>
</organism>
<keyword evidence="5 9" id="KW-0812">Transmembrane</keyword>
<keyword evidence="2" id="KW-1003">Cell membrane</keyword>
<evidence type="ECO:0008006" key="14">
    <source>
        <dbReference type="Google" id="ProtNLM"/>
    </source>
</evidence>
<name>A0ABN2WM07_9ACTN</name>
<evidence type="ECO:0000256" key="3">
    <source>
        <dbReference type="ARBA" id="ARBA00022676"/>
    </source>
</evidence>
<dbReference type="Pfam" id="PF13231">
    <property type="entry name" value="PMT_2"/>
    <property type="match status" value="1"/>
</dbReference>
<keyword evidence="6 9" id="KW-1133">Transmembrane helix</keyword>
<dbReference type="InterPro" id="IPR056785">
    <property type="entry name" value="YkcA/B-like_C"/>
</dbReference>
<keyword evidence="4" id="KW-0808">Transferase</keyword>
<feature type="transmembrane region" description="Helical" evidence="9">
    <location>
        <begin position="214"/>
        <end position="236"/>
    </location>
</feature>
<comment type="caution">
    <text evidence="12">The sequence shown here is derived from an EMBL/GenBank/DDBJ whole genome shotgun (WGS) entry which is preliminary data.</text>
</comment>
<accession>A0ABN2WM07</accession>
<dbReference type="InterPro" id="IPR050297">
    <property type="entry name" value="LipidA_mod_glycosyltrf_83"/>
</dbReference>
<feature type="transmembrane region" description="Helical" evidence="9">
    <location>
        <begin position="287"/>
        <end position="305"/>
    </location>
</feature>
<evidence type="ECO:0000256" key="2">
    <source>
        <dbReference type="ARBA" id="ARBA00022475"/>
    </source>
</evidence>
<evidence type="ECO:0000313" key="12">
    <source>
        <dbReference type="EMBL" id="GAA2095283.1"/>
    </source>
</evidence>
<evidence type="ECO:0000313" key="13">
    <source>
        <dbReference type="Proteomes" id="UP001500897"/>
    </source>
</evidence>
<feature type="region of interest" description="Disordered" evidence="8">
    <location>
        <begin position="614"/>
        <end position="691"/>
    </location>
</feature>
<evidence type="ECO:0000256" key="4">
    <source>
        <dbReference type="ARBA" id="ARBA00022679"/>
    </source>
</evidence>
<evidence type="ECO:0000256" key="9">
    <source>
        <dbReference type="SAM" id="Phobius"/>
    </source>
</evidence>
<feature type="compositionally biased region" description="Gly residues" evidence="8">
    <location>
        <begin position="614"/>
        <end position="623"/>
    </location>
</feature>
<feature type="transmembrane region" description="Helical" evidence="9">
    <location>
        <begin position="405"/>
        <end position="422"/>
    </location>
</feature>
<evidence type="ECO:0000256" key="7">
    <source>
        <dbReference type="ARBA" id="ARBA00023136"/>
    </source>
</evidence>
<feature type="transmembrane region" description="Helical" evidence="9">
    <location>
        <begin position="547"/>
        <end position="568"/>
    </location>
</feature>
<keyword evidence="13" id="KW-1185">Reference proteome</keyword>
<sequence>MTTSSSVPPTSEPWPDAAKYPPPAVAADAAAGPATATASGPAADAEAGPTEWPAAAPLPPAGTGRERPAGTLFPPVALPPVGPKGRASWAGRLRTLPARTWRGRADDPRWVRPAFLGLLLATAVMYFWNLTASGWANSFYSAAVQAGSVSWKAMFFGSSDSANFITVDKPPLALWPMALSARILGLSSFSVLAPQVLMGVGTVATVYATVRRRFSALGGLVAGAALALTPVAALMFRFNNPDAALVLLLTLAAYGVVRATETASTRWLVFVGTMLGLAFLAKTLQAFLVLPAFALVYLVCAPTALRRRFLQLLYGTVAMVVAGGWWVAIVELMPASARPYIGGSQDNSFLSLTFGYNGFGRITGDETGSVGGGGGGGRMGGGGGGGMWGSTGLTRLFDGDIGGQIAWLMPAALILLVFGLWATRRYPRTDSARIAFLVWGGWLLSTALTFSFMSGIFHQYYTVALVPAVAALVGMGADGLWKARHRLPYAAVLAVTVLVTAWWARQLLGRSADFVPWLGNAVLVVGVLAALALLFSSRIAGLTGRRIATAAGLAALATGLAGPTAYALDTVSTGHSGSIVTAGPAVQSGGFGGRGGFPGGGGGGRGGNFPGFPGGGQNGGTGGTMPNFPGGTGNGGTGSNGGTGNGMPNFPGGTGGTGNSNGMPSLPGGTGTGSNGGAFPGFPGGTTGEDGRTGRGGFGGMGGMGGMGGLLNGALVSSEVADLLKQDADKYTWVAAAVGSQNQASYQLASGEPVMALGGFNGSDPSLSLDGFKQLVKEGKVHWFIGGGGMGGGSMGGSNYSSEISSWVESTYTAKTVGTTTMYDLTASPKASS</sequence>
<evidence type="ECO:0000256" key="1">
    <source>
        <dbReference type="ARBA" id="ARBA00004651"/>
    </source>
</evidence>
<feature type="compositionally biased region" description="Low complexity" evidence="8">
    <location>
        <begin position="1"/>
        <end position="55"/>
    </location>
</feature>
<evidence type="ECO:0000259" key="10">
    <source>
        <dbReference type="Pfam" id="PF13231"/>
    </source>
</evidence>
<feature type="transmembrane region" description="Helical" evidence="9">
    <location>
        <begin position="434"/>
        <end position="454"/>
    </location>
</feature>
<dbReference type="PANTHER" id="PTHR33908:SF3">
    <property type="entry name" value="UNDECAPRENYL PHOSPHATE-ALPHA-4-AMINO-4-DEOXY-L-ARABINOSE ARABINOSYL TRANSFERASE"/>
    <property type="match status" value="1"/>
</dbReference>
<dbReference type="InterPro" id="IPR038731">
    <property type="entry name" value="RgtA/B/C-like"/>
</dbReference>
<dbReference type="PANTHER" id="PTHR33908">
    <property type="entry name" value="MANNOSYLTRANSFERASE YKCB-RELATED"/>
    <property type="match status" value="1"/>
</dbReference>
<feature type="transmembrane region" description="Helical" evidence="9">
    <location>
        <begin position="487"/>
        <end position="505"/>
    </location>
</feature>
<feature type="compositionally biased region" description="Gly residues" evidence="8">
    <location>
        <begin position="668"/>
        <end position="691"/>
    </location>
</feature>
<evidence type="ECO:0000256" key="8">
    <source>
        <dbReference type="SAM" id="MobiDB-lite"/>
    </source>
</evidence>
<feature type="domain" description="Glycosyltransferase RgtA/B/C/D-like" evidence="10">
    <location>
        <begin position="168"/>
        <end position="322"/>
    </location>
</feature>
<dbReference type="Pfam" id="PF24878">
    <property type="entry name" value="YkcB_C"/>
    <property type="match status" value="1"/>
</dbReference>
<feature type="compositionally biased region" description="Gly residues" evidence="8">
    <location>
        <begin position="630"/>
        <end position="645"/>
    </location>
</feature>
<proteinExistence type="predicted"/>
<dbReference type="EMBL" id="BAAANS010000012">
    <property type="protein sequence ID" value="GAA2095283.1"/>
    <property type="molecule type" value="Genomic_DNA"/>
</dbReference>
<evidence type="ECO:0000259" key="11">
    <source>
        <dbReference type="Pfam" id="PF24878"/>
    </source>
</evidence>
<feature type="transmembrane region" description="Helical" evidence="9">
    <location>
        <begin position="517"/>
        <end position="535"/>
    </location>
</feature>
<protein>
    <recommendedName>
        <fullName evidence="14">4-amino-4-deoxy-L-arabinose transferase-like glycosyltransferase</fullName>
    </recommendedName>
</protein>
<gene>
    <name evidence="12" type="ORF">GCM10009759_23320</name>
</gene>